<protein>
    <submittedName>
        <fullName evidence="1">Uncharacterized protein</fullName>
    </submittedName>
</protein>
<sequence length="138" mass="17051">YNRWGKDVRICFNCPIVKLRNEVDCELSGHRTKRIRWLMVHSDLRKLPLHPLPLHSLRPMSRLMILRHPRRRLHHLQHQLLRRRRRLHPRHQLLHLHLHLHLQRPQRLQHHLQRHPRLPHRLLLLLSGHAWCCLGFSF</sequence>
<dbReference type="AlphaFoldDB" id="A0A4R5XDN0"/>
<evidence type="ECO:0000313" key="2">
    <source>
        <dbReference type="Proteomes" id="UP000294933"/>
    </source>
</evidence>
<evidence type="ECO:0000313" key="1">
    <source>
        <dbReference type="EMBL" id="TDL29093.1"/>
    </source>
</evidence>
<proteinExistence type="predicted"/>
<gene>
    <name evidence="1" type="ORF">BD410DRAFT_847566</name>
</gene>
<dbReference type="VEuPathDB" id="FungiDB:BD410DRAFT_847566"/>
<dbReference type="EMBL" id="ML170156">
    <property type="protein sequence ID" value="TDL29093.1"/>
    <property type="molecule type" value="Genomic_DNA"/>
</dbReference>
<accession>A0A4R5XDN0</accession>
<reference evidence="1 2" key="1">
    <citation type="submission" date="2018-06" db="EMBL/GenBank/DDBJ databases">
        <title>A transcriptomic atlas of mushroom development highlights an independent origin of complex multicellularity.</title>
        <authorList>
            <consortium name="DOE Joint Genome Institute"/>
            <person name="Krizsan K."/>
            <person name="Almasi E."/>
            <person name="Merenyi Z."/>
            <person name="Sahu N."/>
            <person name="Viragh M."/>
            <person name="Koszo T."/>
            <person name="Mondo S."/>
            <person name="Kiss B."/>
            <person name="Balint B."/>
            <person name="Kues U."/>
            <person name="Barry K."/>
            <person name="Hegedus J.C."/>
            <person name="Henrissat B."/>
            <person name="Johnson J."/>
            <person name="Lipzen A."/>
            <person name="Ohm R."/>
            <person name="Nagy I."/>
            <person name="Pangilinan J."/>
            <person name="Yan J."/>
            <person name="Xiong Y."/>
            <person name="Grigoriev I.V."/>
            <person name="Hibbett D.S."/>
            <person name="Nagy L.G."/>
        </authorList>
    </citation>
    <scope>NUCLEOTIDE SEQUENCE [LARGE SCALE GENOMIC DNA]</scope>
    <source>
        <strain evidence="1 2">SZMC22713</strain>
    </source>
</reference>
<name>A0A4R5XDN0_9AGAM</name>
<organism evidence="1 2">
    <name type="scientific">Rickenella mellea</name>
    <dbReference type="NCBI Taxonomy" id="50990"/>
    <lineage>
        <taxon>Eukaryota</taxon>
        <taxon>Fungi</taxon>
        <taxon>Dikarya</taxon>
        <taxon>Basidiomycota</taxon>
        <taxon>Agaricomycotina</taxon>
        <taxon>Agaricomycetes</taxon>
        <taxon>Hymenochaetales</taxon>
        <taxon>Rickenellaceae</taxon>
        <taxon>Rickenella</taxon>
    </lineage>
</organism>
<dbReference type="Proteomes" id="UP000294933">
    <property type="component" value="Unassembled WGS sequence"/>
</dbReference>
<feature type="non-terminal residue" evidence="1">
    <location>
        <position position="1"/>
    </location>
</feature>
<keyword evidence="2" id="KW-1185">Reference proteome</keyword>